<feature type="region of interest" description="Disordered" evidence="1">
    <location>
        <begin position="22"/>
        <end position="42"/>
    </location>
</feature>
<organism evidence="2 3">
    <name type="scientific">Paralvinella palmiformis</name>
    <dbReference type="NCBI Taxonomy" id="53620"/>
    <lineage>
        <taxon>Eukaryota</taxon>
        <taxon>Metazoa</taxon>
        <taxon>Spiralia</taxon>
        <taxon>Lophotrochozoa</taxon>
        <taxon>Annelida</taxon>
        <taxon>Polychaeta</taxon>
        <taxon>Sedentaria</taxon>
        <taxon>Canalipalpata</taxon>
        <taxon>Terebellida</taxon>
        <taxon>Terebelliformia</taxon>
        <taxon>Alvinellidae</taxon>
        <taxon>Paralvinella</taxon>
    </lineage>
</organism>
<reference evidence="2" key="1">
    <citation type="journal article" date="2023" name="Mol. Biol. Evol.">
        <title>Third-Generation Sequencing Reveals the Adaptive Role of the Epigenome in Three Deep-Sea Polychaetes.</title>
        <authorList>
            <person name="Perez M."/>
            <person name="Aroh O."/>
            <person name="Sun Y."/>
            <person name="Lan Y."/>
            <person name="Juniper S.K."/>
            <person name="Young C.R."/>
            <person name="Angers B."/>
            <person name="Qian P.Y."/>
        </authorList>
    </citation>
    <scope>NUCLEOTIDE SEQUENCE</scope>
    <source>
        <strain evidence="2">P08H-3</strain>
    </source>
</reference>
<dbReference type="EMBL" id="JAODUP010000264">
    <property type="protein sequence ID" value="KAK2154578.1"/>
    <property type="molecule type" value="Genomic_DNA"/>
</dbReference>
<keyword evidence="3" id="KW-1185">Reference proteome</keyword>
<evidence type="ECO:0000313" key="3">
    <source>
        <dbReference type="Proteomes" id="UP001208570"/>
    </source>
</evidence>
<gene>
    <name evidence="2" type="ORF">LSH36_264g00044</name>
</gene>
<feature type="compositionally biased region" description="Low complexity" evidence="1">
    <location>
        <begin position="92"/>
        <end position="114"/>
    </location>
</feature>
<feature type="region of interest" description="Disordered" evidence="1">
    <location>
        <begin position="84"/>
        <end position="140"/>
    </location>
</feature>
<dbReference type="Proteomes" id="UP001208570">
    <property type="component" value="Unassembled WGS sequence"/>
</dbReference>
<proteinExistence type="predicted"/>
<comment type="caution">
    <text evidence="2">The sequence shown here is derived from an EMBL/GenBank/DDBJ whole genome shotgun (WGS) entry which is preliminary data.</text>
</comment>
<dbReference type="AlphaFoldDB" id="A0AAD9JJY7"/>
<sequence>MADGYDDYYSNISQMDRNLHQHNASSTVGRSSGRGYPTGATRWANQGGYNTIHRDTSYHGYNPAQDVDRAANCYAQPFTGSHLIGGHKTGASDSDYSSQDSTTSSGSQSYTGSDPVCRSSTDSDQCYGAGRGSVSAAKPNCCHDNQSYENGYVHLPSYQKYDPNA</sequence>
<name>A0AAD9JJY7_9ANNE</name>
<protein>
    <submittedName>
        <fullName evidence="2">Uncharacterized protein</fullName>
    </submittedName>
</protein>
<evidence type="ECO:0000256" key="1">
    <source>
        <dbReference type="SAM" id="MobiDB-lite"/>
    </source>
</evidence>
<accession>A0AAD9JJY7</accession>
<evidence type="ECO:0000313" key="2">
    <source>
        <dbReference type="EMBL" id="KAK2154578.1"/>
    </source>
</evidence>